<feature type="coiled-coil region" evidence="1">
    <location>
        <begin position="516"/>
        <end position="547"/>
    </location>
</feature>
<keyword evidence="1" id="KW-0175">Coiled coil</keyword>
<dbReference type="RefSeq" id="WP_007658024.1">
    <property type="nucleotide sequence ID" value="NZ_JH976475.1"/>
</dbReference>
<dbReference type="PATRIC" id="fig|999418.3.peg.4550"/>
<evidence type="ECO:0008006" key="4">
    <source>
        <dbReference type="Google" id="ProtNLM"/>
    </source>
</evidence>
<gene>
    <name evidence="2" type="ORF">HMPREF1076_04485</name>
</gene>
<reference evidence="2 3" key="1">
    <citation type="submission" date="2012-02" db="EMBL/GenBank/DDBJ databases">
        <title>The Genome Sequence of Parabacteroides goldsteinii CL02T12C30.</title>
        <authorList>
            <consortium name="The Broad Institute Genome Sequencing Platform"/>
            <person name="Earl A."/>
            <person name="Ward D."/>
            <person name="Feldgarden M."/>
            <person name="Gevers D."/>
            <person name="Zitomersky N.L."/>
            <person name="Coyne M.J."/>
            <person name="Comstock L.E."/>
            <person name="Young S.K."/>
            <person name="Zeng Q."/>
            <person name="Gargeya S."/>
            <person name="Fitzgerald M."/>
            <person name="Haas B."/>
            <person name="Abouelleil A."/>
            <person name="Alvarado L."/>
            <person name="Arachchi H.M."/>
            <person name="Berlin A."/>
            <person name="Chapman S.B."/>
            <person name="Gearin G."/>
            <person name="Goldberg J."/>
            <person name="Griggs A."/>
            <person name="Gujja S."/>
            <person name="Hansen M."/>
            <person name="Heiman D."/>
            <person name="Howarth C."/>
            <person name="Larimer J."/>
            <person name="Lui A."/>
            <person name="MacDonald P.J.P."/>
            <person name="McCowen C."/>
            <person name="Montmayeur A."/>
            <person name="Murphy C."/>
            <person name="Neiman D."/>
            <person name="Pearson M."/>
            <person name="Priest M."/>
            <person name="Roberts A."/>
            <person name="Saif S."/>
            <person name="Shea T."/>
            <person name="Sisk P."/>
            <person name="Stolte C."/>
            <person name="Sykes S."/>
            <person name="Wortman J."/>
            <person name="Nusbaum C."/>
            <person name="Birren B."/>
        </authorList>
    </citation>
    <scope>NUCLEOTIDE SEQUENCE [LARGE SCALE GENOMIC DNA]</scope>
    <source>
        <strain evidence="2 3">CL02T12C30</strain>
    </source>
</reference>
<organism evidence="2 3">
    <name type="scientific">Parabacteroides goldsteinii CL02T12C30</name>
    <dbReference type="NCBI Taxonomy" id="999418"/>
    <lineage>
        <taxon>Bacteria</taxon>
        <taxon>Pseudomonadati</taxon>
        <taxon>Bacteroidota</taxon>
        <taxon>Bacteroidia</taxon>
        <taxon>Bacteroidales</taxon>
        <taxon>Tannerellaceae</taxon>
        <taxon>Parabacteroides</taxon>
    </lineage>
</organism>
<dbReference type="OrthoDB" id="1047854at2"/>
<dbReference type="Proteomes" id="UP000006330">
    <property type="component" value="Unassembled WGS sequence"/>
</dbReference>
<accession>K5ZDH0</accession>
<name>K5ZDH0_9BACT</name>
<proteinExistence type="predicted"/>
<dbReference type="HOGENOM" id="CLU_258765_0_0_10"/>
<comment type="caution">
    <text evidence="2">The sequence shown here is derived from an EMBL/GenBank/DDBJ whole genome shotgun (WGS) entry which is preliminary data.</text>
</comment>
<dbReference type="AlphaFoldDB" id="K5ZDH0"/>
<evidence type="ECO:0000313" key="3">
    <source>
        <dbReference type="Proteomes" id="UP000006330"/>
    </source>
</evidence>
<feature type="coiled-coil region" evidence="1">
    <location>
        <begin position="860"/>
        <end position="887"/>
    </location>
</feature>
<evidence type="ECO:0000313" key="2">
    <source>
        <dbReference type="EMBL" id="EKN09456.1"/>
    </source>
</evidence>
<dbReference type="EMBL" id="AGZO01000031">
    <property type="protein sequence ID" value="EKN09456.1"/>
    <property type="molecule type" value="Genomic_DNA"/>
</dbReference>
<protein>
    <recommendedName>
        <fullName evidence="4">Tape measure domain-containing protein</fullName>
    </recommendedName>
</protein>
<feature type="coiled-coil region" evidence="1">
    <location>
        <begin position="96"/>
        <end position="142"/>
    </location>
</feature>
<feature type="coiled-coil region" evidence="1">
    <location>
        <begin position="428"/>
        <end position="485"/>
    </location>
</feature>
<sequence length="1130" mass="126177">MAKKKLTEDELKWILSIDSTEAQQSARKLDKENKQLASTNKDLKAKMTDLVAAGKKDSQEYKNLSAEVEKNNTKLVLNKKKITELEKTLGLTSLTMAQLRKKAKELQYQLDHTAAATSPEEYKKLEQSLQEVKSRMSELRDSGQKTGSALSGSFSKVTTVVKAFLALKVVGYLKDVFNAALDTRKEFARYEAVLRNTFQSQEKAAKSMSMLKKLAQETPYSLQEITEAYIKMVNRGIIPTEQEIVKLGDLASSQGKSLDQLIEALLDAQTGEFERLKEFGIKANKENDKVKFSFKGVATEVKFTEKAISDYLYSLGTIEGVQGGMAVQMEELEGKYSNFGDTLDALFNTIGKRIEPTAKKTLSWLSKIVDGLRVALSGIDDLKQDVYNDAAQNAYNDTQEQVDVMVSRLVKNGMDKKKAIERTIDILRKQSSEELVKAEEEQAALEARLMNNLWPSAKANIERSLAQKKAEVQRYKSELTALDDKVKSLTPEKTVVSDSEIKKQNAAFKSAMDLKLQQMDNAHAEELAKLKKNKNETQQTEQFYNLEVLHADVKYYSDRLQALENYQKKTNDPKTLSIIAKQQTEAQTALLDTQQKREQEMVSALKDNRDKQLKIEAQSYKVQQTVFEKELSEKQITQQQYDALMLSLDTTSSESRLKIYRDYQADVASLELSSGTIKAQAVSTANEEVMTADLAAAKARAAQQKTLQNLVKDFKAEFKLTTVGEDTDLQLKVLEASYNARKEMAQEANMDTLELDQAFERARTNILQEAEDRRNQIRQQNGLLSMQEQHEIELDLLKDQREAGLLNEEEYQQAILDKRIAHLKAYYDYYSQLFSGAISALQEAELANIDAKYDAEIQRAGENSEEVARLEKEKENKKLAVQKKYANVNFAIKVSEIIANTAVSIMQAFAQLGPIAGAIAAAMLTATGAAQIVTANAERKKVMAMTVDGAGGTGSGTGTRVAIGRESGGYVDIVRAQDGKRFDAVLEPDKRGFIDRPTVIVGEGPVGKSKEWVASNDALENPTVRPFINVLNEAQEKGVIRTVDMNQLMRQRLAGFESGGSISTSVPSSAPMKEILTPSTSIVGFDAINKLYDLLLKIDREGGLKAYIIYSEFQKMQNRLEESRKIGSKS</sequence>
<evidence type="ECO:0000256" key="1">
    <source>
        <dbReference type="SAM" id="Coils"/>
    </source>
</evidence>